<evidence type="ECO:0000313" key="9">
    <source>
        <dbReference type="Proteomes" id="UP000620550"/>
    </source>
</evidence>
<dbReference type="RefSeq" id="WP_189626006.1">
    <property type="nucleotide sequence ID" value="NZ_BNAF01000005.1"/>
</dbReference>
<keyword evidence="4" id="KW-0472">Membrane</keyword>
<feature type="domain" description="RagB/SusD" evidence="6">
    <location>
        <begin position="275"/>
        <end position="549"/>
    </location>
</feature>
<dbReference type="Pfam" id="PF14322">
    <property type="entry name" value="SusD-like_3"/>
    <property type="match status" value="1"/>
</dbReference>
<comment type="similarity">
    <text evidence="2">Belongs to the SusD family.</text>
</comment>
<accession>A0ABQ3HTB1</accession>
<keyword evidence="5" id="KW-0998">Cell outer membrane</keyword>
<evidence type="ECO:0000313" key="8">
    <source>
        <dbReference type="EMBL" id="GHE32803.1"/>
    </source>
</evidence>
<comment type="subcellular location">
    <subcellularLocation>
        <location evidence="1">Cell outer membrane</location>
    </subcellularLocation>
</comment>
<evidence type="ECO:0000256" key="4">
    <source>
        <dbReference type="ARBA" id="ARBA00023136"/>
    </source>
</evidence>
<sequence>MKSRIVHVTIALLGLFGLGSCNKNIDLNPLSEFSNEAFWISEENTLMALTAMYRAGMVMPLNGGAEFSPSDWWSYNGLLFLEFATDNAYDRRGDNAANNRMTNGTLVSDNAALLQYWTASYRKIAMANFFLENVDRAPLSEEVSARFKAEARFIRACQYFYLAQFWGSVPLVTTTLTPAQANTVTKAAKSAIVDFVITELQESAAALPLHAALPAAQRGRVTRQAAWAFLGRMLLAERRFGEAAAVYSNIIQAGENRIDPNYSSLFNGTNESSSELIFATQYLQGMASNGMLQHIYPATLGGWHLHCPLGSMMEAYQFVDGTAFSYNDPRYNAQNLGANRDPRLNMSILYNGNTLNGRRYVTHPDSTLSPDQLTTSRQATRTGFGLRKFAVENFTGNLQDGGVDVPVIRYAEVLLSYLEARLENGDAIDQTLLNSTINAVRGRSSVNMPPVQETDPAALRAILRNERRVELAFEGIRYWDLLRWGTIGQVLNGDFYGAPYPGATNVRRKPGTAVRDTYSRWFVTSKAFRVGQDELWPVPLSEVNINPNLR</sequence>
<dbReference type="CDD" id="cd08977">
    <property type="entry name" value="SusD"/>
    <property type="match status" value="1"/>
</dbReference>
<gene>
    <name evidence="8" type="ORF">GCM10017764_14730</name>
</gene>
<dbReference type="SUPFAM" id="SSF48452">
    <property type="entry name" value="TPR-like"/>
    <property type="match status" value="1"/>
</dbReference>
<evidence type="ECO:0000256" key="1">
    <source>
        <dbReference type="ARBA" id="ARBA00004442"/>
    </source>
</evidence>
<name>A0ABQ3HTB1_9SPHI</name>
<dbReference type="InterPro" id="IPR033985">
    <property type="entry name" value="SusD-like_N"/>
</dbReference>
<dbReference type="Pfam" id="PF07980">
    <property type="entry name" value="SusD_RagB"/>
    <property type="match status" value="1"/>
</dbReference>
<dbReference type="InterPro" id="IPR011990">
    <property type="entry name" value="TPR-like_helical_dom_sf"/>
</dbReference>
<protein>
    <submittedName>
        <fullName evidence="8">Glycan metabolism protein RagB</fullName>
    </submittedName>
</protein>
<dbReference type="Gene3D" id="1.25.40.390">
    <property type="match status" value="1"/>
</dbReference>
<dbReference type="PROSITE" id="PS51257">
    <property type="entry name" value="PROKAR_LIPOPROTEIN"/>
    <property type="match status" value="1"/>
</dbReference>
<reference evidence="9" key="1">
    <citation type="journal article" date="2019" name="Int. J. Syst. Evol. Microbiol.">
        <title>The Global Catalogue of Microorganisms (GCM) 10K type strain sequencing project: providing services to taxonomists for standard genome sequencing and annotation.</title>
        <authorList>
            <consortium name="The Broad Institute Genomics Platform"/>
            <consortium name="The Broad Institute Genome Sequencing Center for Infectious Disease"/>
            <person name="Wu L."/>
            <person name="Ma J."/>
        </authorList>
    </citation>
    <scope>NUCLEOTIDE SEQUENCE [LARGE SCALE GENOMIC DNA]</scope>
    <source>
        <strain evidence="9">CGMCC 1.12966</strain>
    </source>
</reference>
<keyword evidence="3" id="KW-0732">Signal</keyword>
<evidence type="ECO:0000256" key="5">
    <source>
        <dbReference type="ARBA" id="ARBA00023237"/>
    </source>
</evidence>
<keyword evidence="9" id="KW-1185">Reference proteome</keyword>
<feature type="domain" description="SusD-like N-terminal" evidence="7">
    <location>
        <begin position="94"/>
        <end position="235"/>
    </location>
</feature>
<comment type="caution">
    <text evidence="8">The sequence shown here is derived from an EMBL/GenBank/DDBJ whole genome shotgun (WGS) entry which is preliminary data.</text>
</comment>
<dbReference type="InterPro" id="IPR012944">
    <property type="entry name" value="SusD_RagB_dom"/>
</dbReference>
<evidence type="ECO:0000259" key="6">
    <source>
        <dbReference type="Pfam" id="PF07980"/>
    </source>
</evidence>
<proteinExistence type="inferred from homology"/>
<evidence type="ECO:0000259" key="7">
    <source>
        <dbReference type="Pfam" id="PF14322"/>
    </source>
</evidence>
<organism evidence="8 9">
    <name type="scientific">Sphingobacterium griseoflavum</name>
    <dbReference type="NCBI Taxonomy" id="1474952"/>
    <lineage>
        <taxon>Bacteria</taxon>
        <taxon>Pseudomonadati</taxon>
        <taxon>Bacteroidota</taxon>
        <taxon>Sphingobacteriia</taxon>
        <taxon>Sphingobacteriales</taxon>
        <taxon>Sphingobacteriaceae</taxon>
        <taxon>Sphingobacterium</taxon>
    </lineage>
</organism>
<evidence type="ECO:0000256" key="2">
    <source>
        <dbReference type="ARBA" id="ARBA00006275"/>
    </source>
</evidence>
<evidence type="ECO:0000256" key="3">
    <source>
        <dbReference type="ARBA" id="ARBA00022729"/>
    </source>
</evidence>
<dbReference type="EMBL" id="BNAF01000005">
    <property type="protein sequence ID" value="GHE32803.1"/>
    <property type="molecule type" value="Genomic_DNA"/>
</dbReference>
<dbReference type="Proteomes" id="UP000620550">
    <property type="component" value="Unassembled WGS sequence"/>
</dbReference>